<keyword evidence="2 4" id="KW-0442">Lipid degradation</keyword>
<name>A0A8E6B9T0_9BACT</name>
<feature type="active site" description="Nucleophile" evidence="4">
    <location>
        <position position="116"/>
    </location>
</feature>
<dbReference type="PROSITE" id="PS51257">
    <property type="entry name" value="PROKAR_LIPOPROTEIN"/>
    <property type="match status" value="1"/>
</dbReference>
<feature type="active site" description="Proton acceptor" evidence="4">
    <location>
        <position position="260"/>
    </location>
</feature>
<keyword evidence="8" id="KW-1185">Reference proteome</keyword>
<keyword evidence="1 4" id="KW-0378">Hydrolase</keyword>
<evidence type="ECO:0000259" key="6">
    <source>
        <dbReference type="PROSITE" id="PS51635"/>
    </source>
</evidence>
<feature type="short sequence motif" description="GXSXG" evidence="4">
    <location>
        <begin position="114"/>
        <end position="118"/>
    </location>
</feature>
<dbReference type="Pfam" id="PF01734">
    <property type="entry name" value="Patatin"/>
    <property type="match status" value="1"/>
</dbReference>
<dbReference type="Gene3D" id="3.40.1090.10">
    <property type="entry name" value="Cytosolic phospholipase A2 catalytic domain"/>
    <property type="match status" value="1"/>
</dbReference>
<dbReference type="PROSITE" id="PS51635">
    <property type="entry name" value="PNPLA"/>
    <property type="match status" value="1"/>
</dbReference>
<evidence type="ECO:0000256" key="2">
    <source>
        <dbReference type="ARBA" id="ARBA00022963"/>
    </source>
</evidence>
<evidence type="ECO:0000313" key="8">
    <source>
        <dbReference type="Proteomes" id="UP000676194"/>
    </source>
</evidence>
<feature type="short sequence motif" description="GXGXXG" evidence="4">
    <location>
        <begin position="85"/>
        <end position="90"/>
    </location>
</feature>
<evidence type="ECO:0000313" key="7">
    <source>
        <dbReference type="EMBL" id="QVL33005.1"/>
    </source>
</evidence>
<dbReference type="PANTHER" id="PTHR14226:SF74">
    <property type="entry name" value="BLR4684 PROTEIN"/>
    <property type="match status" value="1"/>
</dbReference>
<organism evidence="7 8">
    <name type="scientific">Telmatocola sphagniphila</name>
    <dbReference type="NCBI Taxonomy" id="1123043"/>
    <lineage>
        <taxon>Bacteria</taxon>
        <taxon>Pseudomonadati</taxon>
        <taxon>Planctomycetota</taxon>
        <taxon>Planctomycetia</taxon>
        <taxon>Gemmatales</taxon>
        <taxon>Gemmataceae</taxon>
    </lineage>
</organism>
<reference evidence="7" key="1">
    <citation type="submission" date="2021-05" db="EMBL/GenBank/DDBJ databases">
        <title>Complete genome sequence of the cellulolytic planctomycete Telmatocola sphagniphila SP2T and characterization of the first cellulase from planctomycetes.</title>
        <authorList>
            <person name="Rakitin A.L."/>
            <person name="Beletsky A.V."/>
            <person name="Naumoff D.G."/>
            <person name="Kulichevskaya I.S."/>
            <person name="Mardanov A.V."/>
            <person name="Ravin N.V."/>
            <person name="Dedysh S.N."/>
        </authorList>
    </citation>
    <scope>NUCLEOTIDE SEQUENCE</scope>
    <source>
        <strain evidence="7">SP2T</strain>
    </source>
</reference>
<dbReference type="PANTHER" id="PTHR14226">
    <property type="entry name" value="NEUROPATHY TARGET ESTERASE/SWISS CHEESE D.MELANOGASTER"/>
    <property type="match status" value="1"/>
</dbReference>
<evidence type="ECO:0000256" key="5">
    <source>
        <dbReference type="SAM" id="SignalP"/>
    </source>
</evidence>
<dbReference type="RefSeq" id="WP_213497895.1">
    <property type="nucleotide sequence ID" value="NZ_CP074694.1"/>
</dbReference>
<dbReference type="InterPro" id="IPR016035">
    <property type="entry name" value="Acyl_Trfase/lysoPLipase"/>
</dbReference>
<sequence length="439" mass="47943">MAKGLRISVVWLFLATVAGCSAPAMSLQSYSKQGIDPRRVMDPAAQSEAEQLCNWVEFYSMCEQLKATRKPEVMPPKKSVLVLSGGGTYGAYTAGVLVGWSEAGNRPNFDVVTGVSTGALIAAMVFLGPEMDGELKRLYTTVSNNDIYIQKLLPRGILSESLADNTPLEKMIMQVVTPDYLTKVAAEHRKGRRLYVGTTEMDSRQPIIWDMGAIACQGTAESRVLFSKLLLASAAIPGFFPPVRIPVEIDGRRSEELHVDGGVTQAVFARPPWMPANLRNGSHQLFGSDLYIITAGKLYADPQSIKLRALNIAATSVSTLIYSQTRDQLFKLYAVSVLTGMNYRLTSIPEEFPVPEDATTFDPITMSKMFDEGVRQIRIGQAWRDSPPGFEKGEEISVRAGVKLSTDQFNPQSVMQPAAKSAVIPKTENGIPIGPMKGN</sequence>
<accession>A0A8E6B9T0</accession>
<keyword evidence="5" id="KW-0732">Signal</keyword>
<protein>
    <submittedName>
        <fullName evidence="7">Patatin-like phospholipase family protein</fullName>
    </submittedName>
</protein>
<dbReference type="KEGG" id="tsph:KIH39_03560"/>
<feature type="signal peptide" evidence="5">
    <location>
        <begin position="1"/>
        <end position="26"/>
    </location>
</feature>
<dbReference type="GO" id="GO:0016787">
    <property type="term" value="F:hydrolase activity"/>
    <property type="evidence" value="ECO:0007669"/>
    <property type="project" value="UniProtKB-UniRule"/>
</dbReference>
<evidence type="ECO:0000256" key="4">
    <source>
        <dbReference type="PROSITE-ProRule" id="PRU01161"/>
    </source>
</evidence>
<dbReference type="SUPFAM" id="SSF52151">
    <property type="entry name" value="FabD/lysophospholipase-like"/>
    <property type="match status" value="1"/>
</dbReference>
<feature type="domain" description="PNPLA" evidence="6">
    <location>
        <begin position="81"/>
        <end position="274"/>
    </location>
</feature>
<evidence type="ECO:0000256" key="3">
    <source>
        <dbReference type="ARBA" id="ARBA00023098"/>
    </source>
</evidence>
<dbReference type="AlphaFoldDB" id="A0A8E6B9T0"/>
<proteinExistence type="predicted"/>
<gene>
    <name evidence="7" type="ORF">KIH39_03560</name>
</gene>
<dbReference type="EMBL" id="CP074694">
    <property type="protein sequence ID" value="QVL33005.1"/>
    <property type="molecule type" value="Genomic_DNA"/>
</dbReference>
<dbReference type="Proteomes" id="UP000676194">
    <property type="component" value="Chromosome"/>
</dbReference>
<feature type="short sequence motif" description="DGA/G" evidence="4">
    <location>
        <begin position="260"/>
        <end position="262"/>
    </location>
</feature>
<dbReference type="InterPro" id="IPR050301">
    <property type="entry name" value="NTE"/>
</dbReference>
<keyword evidence="3 4" id="KW-0443">Lipid metabolism</keyword>
<feature type="chain" id="PRO_5034850965" evidence="5">
    <location>
        <begin position="27"/>
        <end position="439"/>
    </location>
</feature>
<evidence type="ECO:0000256" key="1">
    <source>
        <dbReference type="ARBA" id="ARBA00022801"/>
    </source>
</evidence>
<dbReference type="InterPro" id="IPR002641">
    <property type="entry name" value="PNPLA_dom"/>
</dbReference>
<dbReference type="GO" id="GO:0016042">
    <property type="term" value="P:lipid catabolic process"/>
    <property type="evidence" value="ECO:0007669"/>
    <property type="project" value="UniProtKB-UniRule"/>
</dbReference>